<feature type="chain" id="PRO_5044881934" description="lycopene beta-cyclase" evidence="7">
    <location>
        <begin position="18"/>
        <end position="629"/>
    </location>
</feature>
<dbReference type="Pfam" id="PF05834">
    <property type="entry name" value="Lycopene_cycl"/>
    <property type="match status" value="1"/>
</dbReference>
<dbReference type="NCBIfam" id="TIGR01790">
    <property type="entry name" value="carotene-cycl"/>
    <property type="match status" value="1"/>
</dbReference>
<gene>
    <name evidence="8" type="ORF">ACHAXA_009727</name>
</gene>
<reference evidence="8 9" key="1">
    <citation type="submission" date="2024-10" db="EMBL/GenBank/DDBJ databases">
        <title>Updated reference genomes for cyclostephanoid diatoms.</title>
        <authorList>
            <person name="Roberts W.R."/>
            <person name="Alverson A.J."/>
        </authorList>
    </citation>
    <scope>NUCLEOTIDE SEQUENCE [LARGE SCALE GENOMIC DNA]</scope>
    <source>
        <strain evidence="8 9">AJA228-03</strain>
    </source>
</reference>
<dbReference type="EC" id="5.5.1.19" evidence="3"/>
<evidence type="ECO:0000256" key="7">
    <source>
        <dbReference type="SAM" id="SignalP"/>
    </source>
</evidence>
<feature type="signal peptide" evidence="7">
    <location>
        <begin position="1"/>
        <end position="17"/>
    </location>
</feature>
<accession>A0ABD3R4I4</accession>
<keyword evidence="9" id="KW-1185">Reference proteome</keyword>
<keyword evidence="5" id="KW-0520">NAD</keyword>
<evidence type="ECO:0000256" key="1">
    <source>
        <dbReference type="ARBA" id="ARBA00005089"/>
    </source>
</evidence>
<dbReference type="EMBL" id="JALLPB020000578">
    <property type="protein sequence ID" value="KAL3807837.1"/>
    <property type="molecule type" value="Genomic_DNA"/>
</dbReference>
<comment type="caution">
    <text evidence="8">The sequence shown here is derived from an EMBL/GenBank/DDBJ whole genome shotgun (WGS) entry which is preliminary data.</text>
</comment>
<keyword evidence="4" id="KW-0125">Carotenoid biosynthesis</keyword>
<organism evidence="8 9">
    <name type="scientific">Cyclostephanos tholiformis</name>
    <dbReference type="NCBI Taxonomy" id="382380"/>
    <lineage>
        <taxon>Eukaryota</taxon>
        <taxon>Sar</taxon>
        <taxon>Stramenopiles</taxon>
        <taxon>Ochrophyta</taxon>
        <taxon>Bacillariophyta</taxon>
        <taxon>Coscinodiscophyceae</taxon>
        <taxon>Thalassiosirophycidae</taxon>
        <taxon>Stephanodiscales</taxon>
        <taxon>Stephanodiscaceae</taxon>
        <taxon>Cyclostephanos</taxon>
    </lineage>
</organism>
<dbReference type="GO" id="GO:0016117">
    <property type="term" value="P:carotenoid biosynthetic process"/>
    <property type="evidence" value="ECO:0007669"/>
    <property type="project" value="UniProtKB-KW"/>
</dbReference>
<evidence type="ECO:0000256" key="5">
    <source>
        <dbReference type="ARBA" id="ARBA00023027"/>
    </source>
</evidence>
<evidence type="ECO:0000256" key="2">
    <source>
        <dbReference type="ARBA" id="ARBA00006599"/>
    </source>
</evidence>
<proteinExistence type="inferred from homology"/>
<dbReference type="PANTHER" id="PTHR39757:SF5">
    <property type="entry name" value="OS02G0190600 PROTEIN"/>
    <property type="match status" value="1"/>
</dbReference>
<protein>
    <recommendedName>
        <fullName evidence="3">lycopene beta-cyclase</fullName>
        <ecNumber evidence="3">5.5.1.19</ecNumber>
    </recommendedName>
</protein>
<dbReference type="InterPro" id="IPR010108">
    <property type="entry name" value="Lycopene_cyclase_b/e"/>
</dbReference>
<evidence type="ECO:0000313" key="8">
    <source>
        <dbReference type="EMBL" id="KAL3807837.1"/>
    </source>
</evidence>
<sequence length="629" mass="68267">MILPAATFAFLSHAAVAFSPSSTYALVAPPARSPPASSIDVVVRGGGHPRRRASGPLPIATAIAEYDDECDVLVLGSGPAARAIATLLASPVSGGSDVAGSSYPSSSSSPEAAFDVLLADANYDRRWPPNYGVWEDEWESIRAMFDSFGQTLGRGCIERTWDVTDCYFGGSFDVPVEDRLRLDRPYCRVDRDALRRTLSPGIELVDAADADSDGKAGEGKARYRVTRSSHVSRASSINIYSPPGSLVHDEYGSTVLLESKDGTETTVRTRLVVDCTGHETRVVMRDDRVKSTPPGYQIAYGCLVRVDESSVSDLDSVGPYSKDAMTLFDYRTDHFPDGSIELAKATSAPTFMYAMPLGMDRIFFEETSLVARPALSFMECKERCMARLEHLGITVTDIEEEEYCYIPMGGPLPAKDQRVVGFGGAAAMVHPSTGYTLCRTMMGAGDVARAIREELGNVSGWNPDRAAARAYDAIWSPKNIAQRNFAVFGGEYLMKQDVVGLRGFFGGFFKLPLAMWGGFLAGWPGLPYNENHEDWWSRLVFGLTFVSKLPPSVALDMLGSIVAYSTTEGVPLPQSVTPLFGMPAGYEYKARPAAIGDVAAKAEAKKMIEDSKVEEIVPVAFEESRVLVR</sequence>
<dbReference type="PANTHER" id="PTHR39757">
    <property type="match status" value="1"/>
</dbReference>
<evidence type="ECO:0000313" key="9">
    <source>
        <dbReference type="Proteomes" id="UP001530377"/>
    </source>
</evidence>
<dbReference type="Proteomes" id="UP001530377">
    <property type="component" value="Unassembled WGS sequence"/>
</dbReference>
<dbReference type="GO" id="GO:0016860">
    <property type="term" value="F:intramolecular oxidoreductase activity"/>
    <property type="evidence" value="ECO:0007669"/>
    <property type="project" value="UniProtKB-ARBA"/>
</dbReference>
<dbReference type="InterPro" id="IPR036188">
    <property type="entry name" value="FAD/NAD-bd_sf"/>
</dbReference>
<evidence type="ECO:0000256" key="4">
    <source>
        <dbReference type="ARBA" id="ARBA00022746"/>
    </source>
</evidence>
<comment type="pathway">
    <text evidence="1">Carotenoid biosynthesis; beta-carotene biosynthesis.</text>
</comment>
<comment type="similarity">
    <text evidence="2">Belongs to the lycopene cyclase family.</text>
</comment>
<comment type="pathway">
    <text evidence="6">Carotenoid biosynthesis; beta-zeacarotene biosynthesis.</text>
</comment>
<evidence type="ECO:0000256" key="6">
    <source>
        <dbReference type="ARBA" id="ARBA00037906"/>
    </source>
</evidence>
<dbReference type="AlphaFoldDB" id="A0ABD3R4I4"/>
<dbReference type="SUPFAM" id="SSF51905">
    <property type="entry name" value="FAD/NAD(P)-binding domain"/>
    <property type="match status" value="1"/>
</dbReference>
<keyword evidence="7" id="KW-0732">Signal</keyword>
<evidence type="ECO:0000256" key="3">
    <source>
        <dbReference type="ARBA" id="ARBA00012242"/>
    </source>
</evidence>
<name>A0ABD3R4I4_9STRA</name>